<dbReference type="Proteomes" id="UP001319874">
    <property type="component" value="Chromosome 4"/>
</dbReference>
<evidence type="ECO:0000313" key="1">
    <source>
        <dbReference type="EMBL" id="BCZ85101.1"/>
    </source>
</evidence>
<accession>A0ABN6JYK3</accession>
<organism evidence="1 2">
    <name type="scientific">Paraburkholderia terrae</name>
    <dbReference type="NCBI Taxonomy" id="311230"/>
    <lineage>
        <taxon>Bacteria</taxon>
        <taxon>Pseudomonadati</taxon>
        <taxon>Pseudomonadota</taxon>
        <taxon>Betaproteobacteria</taxon>
        <taxon>Burkholderiales</taxon>
        <taxon>Burkholderiaceae</taxon>
        <taxon>Paraburkholderia</taxon>
    </lineage>
</organism>
<dbReference type="EMBL" id="AP024958">
    <property type="protein sequence ID" value="BCZ85101.1"/>
    <property type="molecule type" value="Genomic_DNA"/>
</dbReference>
<keyword evidence="2" id="KW-1185">Reference proteome</keyword>
<gene>
    <name evidence="1" type="ORF">PTKU64_87760</name>
</gene>
<evidence type="ECO:0000313" key="2">
    <source>
        <dbReference type="Proteomes" id="UP001319874"/>
    </source>
</evidence>
<sequence>MRDVRWRSLDGSGTDIRVDRIDGKWALSDKPWRFVVDYLHVG</sequence>
<protein>
    <submittedName>
        <fullName evidence="1">Uncharacterized protein</fullName>
    </submittedName>
</protein>
<reference evidence="1 2" key="1">
    <citation type="journal article" date="2022" name="Front. Microbiol.">
        <title>Identification and characterization of a novel class of self-sufficient cytochrome P450 hydroxylase involved in cyclohexanecarboxylate degradation in Paraburkholderia terrae strain KU-64.</title>
        <authorList>
            <person name="Yamamoto T."/>
            <person name="Hasegawa Y."/>
            <person name="Iwaki H."/>
        </authorList>
    </citation>
    <scope>NUCLEOTIDE SEQUENCE [LARGE SCALE GENOMIC DNA]</scope>
    <source>
        <strain evidence="1 2">KU-64</strain>
    </source>
</reference>
<name>A0ABN6JYK3_9BURK</name>
<proteinExistence type="predicted"/>